<dbReference type="Proteomes" id="UP000253664">
    <property type="component" value="Unassembled WGS sequence"/>
</dbReference>
<accession>A0A367L4P5</accession>
<dbReference type="AlphaFoldDB" id="A0A367L4P5"/>
<proteinExistence type="predicted"/>
<gene>
    <name evidence="1" type="ORF">L249_3703</name>
</gene>
<comment type="caution">
    <text evidence="1">The sequence shown here is derived from an EMBL/GenBank/DDBJ whole genome shotgun (WGS) entry which is preliminary data.</text>
</comment>
<keyword evidence="2" id="KW-1185">Reference proteome</keyword>
<sequence length="77" mass="8346">MRYLVSIKALGLTLGDACNLKDLKLRVYADASFANDLYIRCSTASYVVFIGLSPTIVTLSSIEAEFINLTPTGISII</sequence>
<organism evidence="1 2">
    <name type="scientific">Ophiocordyceps polyrhachis-furcata BCC 54312</name>
    <dbReference type="NCBI Taxonomy" id="1330021"/>
    <lineage>
        <taxon>Eukaryota</taxon>
        <taxon>Fungi</taxon>
        <taxon>Dikarya</taxon>
        <taxon>Ascomycota</taxon>
        <taxon>Pezizomycotina</taxon>
        <taxon>Sordariomycetes</taxon>
        <taxon>Hypocreomycetidae</taxon>
        <taxon>Hypocreales</taxon>
        <taxon>Ophiocordycipitaceae</taxon>
        <taxon>Ophiocordyceps</taxon>
    </lineage>
</organism>
<evidence type="ECO:0000313" key="1">
    <source>
        <dbReference type="EMBL" id="RCI09378.1"/>
    </source>
</evidence>
<protein>
    <submittedName>
        <fullName evidence="1">Uncharacterized protein</fullName>
    </submittedName>
</protein>
<reference evidence="1 2" key="1">
    <citation type="journal article" date="2015" name="BMC Genomics">
        <title>Insights from the genome of Ophiocordyceps polyrhachis-furcata to pathogenicity and host specificity in insect fungi.</title>
        <authorList>
            <person name="Wichadakul D."/>
            <person name="Kobmoo N."/>
            <person name="Ingsriswang S."/>
            <person name="Tangphatsornruang S."/>
            <person name="Chantasingh D."/>
            <person name="Luangsa-ard J.J."/>
            <person name="Eurwilaichitr L."/>
        </authorList>
    </citation>
    <scope>NUCLEOTIDE SEQUENCE [LARGE SCALE GENOMIC DNA]</scope>
    <source>
        <strain evidence="1 2">BCC 54312</strain>
    </source>
</reference>
<name>A0A367L4P5_9HYPO</name>
<dbReference type="EMBL" id="LKCN02000015">
    <property type="protein sequence ID" value="RCI09378.1"/>
    <property type="molecule type" value="Genomic_DNA"/>
</dbReference>
<evidence type="ECO:0000313" key="2">
    <source>
        <dbReference type="Proteomes" id="UP000253664"/>
    </source>
</evidence>
<dbReference type="OrthoDB" id="4927827at2759"/>